<name>A0A0F9GS34_9ZZZZ</name>
<reference evidence="1" key="1">
    <citation type="journal article" date="2015" name="Nature">
        <title>Complex archaea that bridge the gap between prokaryotes and eukaryotes.</title>
        <authorList>
            <person name="Spang A."/>
            <person name="Saw J.H."/>
            <person name="Jorgensen S.L."/>
            <person name="Zaremba-Niedzwiedzka K."/>
            <person name="Martijn J."/>
            <person name="Lind A.E."/>
            <person name="van Eijk R."/>
            <person name="Schleper C."/>
            <person name="Guy L."/>
            <person name="Ettema T.J."/>
        </authorList>
    </citation>
    <scope>NUCLEOTIDE SEQUENCE</scope>
</reference>
<sequence>MTDKSPVSYEVKKGIARITIDRPDAM</sequence>
<organism evidence="1">
    <name type="scientific">marine sediment metagenome</name>
    <dbReference type="NCBI Taxonomy" id="412755"/>
    <lineage>
        <taxon>unclassified sequences</taxon>
        <taxon>metagenomes</taxon>
        <taxon>ecological metagenomes</taxon>
    </lineage>
</organism>
<gene>
    <name evidence="1" type="ORF">LCGC14_1792540</name>
</gene>
<dbReference type="EMBL" id="LAZR01017145">
    <property type="protein sequence ID" value="KKM01629.1"/>
    <property type="molecule type" value="Genomic_DNA"/>
</dbReference>
<accession>A0A0F9GS34</accession>
<feature type="non-terminal residue" evidence="1">
    <location>
        <position position="26"/>
    </location>
</feature>
<evidence type="ECO:0000313" key="1">
    <source>
        <dbReference type="EMBL" id="KKM01629.1"/>
    </source>
</evidence>
<protein>
    <submittedName>
        <fullName evidence="1">Uncharacterized protein</fullName>
    </submittedName>
</protein>
<dbReference type="AlphaFoldDB" id="A0A0F9GS34"/>
<proteinExistence type="predicted"/>
<comment type="caution">
    <text evidence="1">The sequence shown here is derived from an EMBL/GenBank/DDBJ whole genome shotgun (WGS) entry which is preliminary data.</text>
</comment>